<dbReference type="PANTHER" id="PTHR31956:SF36">
    <property type="entry name" value="NON-HEMOLYTIC PHOSPHOLIPASE C"/>
    <property type="match status" value="1"/>
</dbReference>
<feature type="compositionally biased region" description="Basic and acidic residues" evidence="5">
    <location>
        <begin position="383"/>
        <end position="398"/>
    </location>
</feature>
<dbReference type="Proteomes" id="UP001501757">
    <property type="component" value="Unassembled WGS sequence"/>
</dbReference>
<feature type="region of interest" description="Disordered" evidence="5">
    <location>
        <begin position="381"/>
        <end position="400"/>
    </location>
</feature>
<dbReference type="NCBIfam" id="TIGR03396">
    <property type="entry name" value="PC_PLC"/>
    <property type="match status" value="1"/>
</dbReference>
<dbReference type="PROSITE" id="PS51318">
    <property type="entry name" value="TAT"/>
    <property type="match status" value="1"/>
</dbReference>
<keyword evidence="8" id="KW-1185">Reference proteome</keyword>
<evidence type="ECO:0000313" key="7">
    <source>
        <dbReference type="EMBL" id="GAA0340733.1"/>
    </source>
</evidence>
<feature type="region of interest" description="Disordered" evidence="5">
    <location>
        <begin position="353"/>
        <end position="373"/>
    </location>
</feature>
<reference evidence="7 8" key="1">
    <citation type="journal article" date="2019" name="Int. J. Syst. Evol. Microbiol.">
        <title>The Global Catalogue of Microorganisms (GCM) 10K type strain sequencing project: providing services to taxonomists for standard genome sequencing and annotation.</title>
        <authorList>
            <consortium name="The Broad Institute Genomics Platform"/>
            <consortium name="The Broad Institute Genome Sequencing Center for Infectious Disease"/>
            <person name="Wu L."/>
            <person name="Ma J."/>
        </authorList>
    </citation>
    <scope>NUCLEOTIDE SEQUENCE [LARGE SCALE GENOMIC DNA]</scope>
    <source>
        <strain evidence="7 8">JCM 13378</strain>
    </source>
</reference>
<keyword evidence="4" id="KW-0378">Hydrolase</keyword>
<dbReference type="Pfam" id="PF05506">
    <property type="entry name" value="PLipase_C_C"/>
    <property type="match status" value="1"/>
</dbReference>
<dbReference type="InterPro" id="IPR017850">
    <property type="entry name" value="Alkaline_phosphatase_core_sf"/>
</dbReference>
<evidence type="ECO:0000256" key="1">
    <source>
        <dbReference type="ARBA" id="ARBA00009717"/>
    </source>
</evidence>
<dbReference type="EC" id="3.1.4.3" evidence="2"/>
<comment type="similarity">
    <text evidence="1">Belongs to the bacterial phospholipase C family.</text>
</comment>
<dbReference type="Gene3D" id="3.40.720.10">
    <property type="entry name" value="Alkaline Phosphatase, subunit A"/>
    <property type="match status" value="2"/>
</dbReference>
<dbReference type="InterPro" id="IPR007312">
    <property type="entry name" value="Phosphoesterase"/>
</dbReference>
<accession>A0ABN0WKU7</accession>
<proteinExistence type="inferred from homology"/>
<protein>
    <recommendedName>
        <fullName evidence="2">phospholipase C</fullName>
        <ecNumber evidence="2">3.1.4.3</ecNumber>
    </recommendedName>
</protein>
<dbReference type="InterPro" id="IPR019546">
    <property type="entry name" value="TAT_signal_bac_arc"/>
</dbReference>
<evidence type="ECO:0000259" key="6">
    <source>
        <dbReference type="Pfam" id="PF05506"/>
    </source>
</evidence>
<evidence type="ECO:0000256" key="2">
    <source>
        <dbReference type="ARBA" id="ARBA00012018"/>
    </source>
</evidence>
<dbReference type="InterPro" id="IPR008475">
    <property type="entry name" value="PLipase_C_C"/>
</dbReference>
<dbReference type="RefSeq" id="WP_343840520.1">
    <property type="nucleotide sequence ID" value="NZ_BAAAEI010000001.1"/>
</dbReference>
<dbReference type="InterPro" id="IPR017767">
    <property type="entry name" value="PC-PLC"/>
</dbReference>
<evidence type="ECO:0000256" key="3">
    <source>
        <dbReference type="ARBA" id="ARBA00022729"/>
    </source>
</evidence>
<gene>
    <name evidence="7" type="ORF">GCM10009092_01500</name>
</gene>
<feature type="domain" description="Bacterial phospholipase C C-terminal" evidence="6">
    <location>
        <begin position="513"/>
        <end position="597"/>
    </location>
</feature>
<dbReference type="EMBL" id="BAAAEI010000001">
    <property type="protein sequence ID" value="GAA0340733.1"/>
    <property type="molecule type" value="Genomic_DNA"/>
</dbReference>
<dbReference type="CDD" id="cd16014">
    <property type="entry name" value="PLC"/>
    <property type="match status" value="1"/>
</dbReference>
<evidence type="ECO:0000313" key="8">
    <source>
        <dbReference type="Proteomes" id="UP001501757"/>
    </source>
</evidence>
<evidence type="ECO:0000256" key="5">
    <source>
        <dbReference type="SAM" id="MobiDB-lite"/>
    </source>
</evidence>
<dbReference type="NCBIfam" id="TIGR01409">
    <property type="entry name" value="TAT_signal_seq"/>
    <property type="match status" value="1"/>
</dbReference>
<keyword evidence="3" id="KW-0732">Signal</keyword>
<dbReference type="PANTHER" id="PTHR31956">
    <property type="entry name" value="NON-SPECIFIC PHOSPHOLIPASE C4-RELATED"/>
    <property type="match status" value="1"/>
</dbReference>
<evidence type="ECO:0000256" key="4">
    <source>
        <dbReference type="ARBA" id="ARBA00022801"/>
    </source>
</evidence>
<sequence>MSGISRRQFLAGSAMAGLAATYPQIVRALSIPAKVQSGTIEDVQHVVILMQENRSFDHYFGTMPGVRGFSDPYPAPAKPLPGQSERNVFTQVNSIHKGPAQLGPFALNTRQTFAHMRLEGTPHSWPDAQHAWDHGRMDKWPDAKHLHSMGYFEREDIPFQFALADAFTLCDAYHCAMHAGTNPNRLFLWTGCNDGVASGGGPAVGNSHDNLPEHDGPAASYTWMTYPERLQQAGIDWTIYQDMGDNFTDNPLVGFKAYRDAYAGQPDAEPELLNRALTTRALDRLKADVLADKLPAVSYVIATAEGSEHPGPSSPAQGAAYTADMLDALTANPEVWAKTVLFIMFDENDGFFDHVPPPAPPSPDPSAKDGYAGYSQISTQGEYHQHADKHNGKLDHSALRGRPYGLGPRVPAYVVSPWSRGGYVCSEVLDHTSVIRFLEARFGVMEPNITPWRRAVSGDFLSAFDFANPNKDSFPALPAPYQDALRAAQYKERTLPPIPEQTAAIAQQPGHKPHRPCVYAPEVTEQLAADSLVLTLTNSGSRALVVQVYNRLDLDAIPRRYTLAAKGSLQANWPLLHGRYDLQVMGPEGFHRRIKGDTAHPYQVQLHAERHTLRLNSSTEALQYRLGQQGEFKTLAANKALSIKPDTDRRYDLSVQDTDGHFIRQFAGRLPG</sequence>
<dbReference type="Pfam" id="PF04185">
    <property type="entry name" value="Phosphoesterase"/>
    <property type="match status" value="1"/>
</dbReference>
<comment type="caution">
    <text evidence="7">The sequence shown here is derived from an EMBL/GenBank/DDBJ whole genome shotgun (WGS) entry which is preliminary data.</text>
</comment>
<organism evidence="7 8">
    <name type="scientific">Bowmanella denitrificans</name>
    <dbReference type="NCBI Taxonomy" id="366582"/>
    <lineage>
        <taxon>Bacteria</taxon>
        <taxon>Pseudomonadati</taxon>
        <taxon>Pseudomonadota</taxon>
        <taxon>Gammaproteobacteria</taxon>
        <taxon>Alteromonadales</taxon>
        <taxon>Alteromonadaceae</taxon>
        <taxon>Bowmanella</taxon>
    </lineage>
</organism>
<name>A0ABN0WKU7_9ALTE</name>
<dbReference type="InterPro" id="IPR006311">
    <property type="entry name" value="TAT_signal"/>
</dbReference>
<feature type="compositionally biased region" description="Pro residues" evidence="5">
    <location>
        <begin position="355"/>
        <end position="364"/>
    </location>
</feature>